<evidence type="ECO:0000313" key="2">
    <source>
        <dbReference type="Proteomes" id="UP000224426"/>
    </source>
</evidence>
<reference evidence="2" key="1">
    <citation type="submission" date="2016-05" db="EMBL/GenBank/DDBJ databases">
        <authorList>
            <person name="Geng P."/>
            <person name="Yuan Z."/>
            <person name="Hu X."/>
        </authorList>
    </citation>
    <scope>NUCLEOTIDE SEQUENCE [LARGE SCALE GENOMIC DNA]</scope>
</reference>
<keyword evidence="2" id="KW-1185">Reference proteome</keyword>
<dbReference type="RefSeq" id="YP_009830758.1">
    <property type="nucleotide sequence ID" value="NC_048641.1"/>
</dbReference>
<proteinExistence type="predicted"/>
<dbReference type="KEGG" id="vg:55600691"/>
<dbReference type="EMBL" id="KX227757">
    <property type="protein sequence ID" value="ANT40169.1"/>
    <property type="molecule type" value="Genomic_DNA"/>
</dbReference>
<accession>A0A1B1P7T2</accession>
<evidence type="ECO:0008006" key="3">
    <source>
        <dbReference type="Google" id="ProtNLM"/>
    </source>
</evidence>
<sequence>MMRNRDMAILKNLTKFRCMSRDDIVELHFSHLKNPITSCNTVLKRLRRDGHVEVNTTFQPYVYFPQPSAIRKTSQKIPHFLGIVDAYKQLIQNEKPKIFKVEPKYGKEYMEPDIFTIWRKAPFFIEVQKSIYSKSVMQEKIKRYEMYFYSMKWQEESWQPSNKKIFPSILILTDRKYEVSSSNFRIFQASSIKDFLNQTTPKQPKKEISIQVGSRKN</sequence>
<dbReference type="Proteomes" id="UP000224426">
    <property type="component" value="Segment"/>
</dbReference>
<evidence type="ECO:0000313" key="1">
    <source>
        <dbReference type="EMBL" id="ANT40169.1"/>
    </source>
</evidence>
<protein>
    <recommendedName>
        <fullName evidence="3">Replication-relaxation</fullName>
    </recommendedName>
</protein>
<name>A0A1B1P7T2_9CAUD</name>
<dbReference type="GeneID" id="55600691"/>
<organism evidence="1 2">
    <name type="scientific">Bacillus phage PfEFR-4</name>
    <dbReference type="NCBI Taxonomy" id="1868598"/>
    <lineage>
        <taxon>Viruses</taxon>
        <taxon>Duplodnaviria</taxon>
        <taxon>Heunggongvirae</taxon>
        <taxon>Uroviricota</taxon>
        <taxon>Caudoviricetes</taxon>
        <taxon>Hubeivirus</taxon>
        <taxon>Hubeivirus PfEFR4</taxon>
    </lineage>
</organism>